<dbReference type="EMBL" id="QKKF02016774">
    <property type="protein sequence ID" value="RZF41470.1"/>
    <property type="molecule type" value="Genomic_DNA"/>
</dbReference>
<dbReference type="Proteomes" id="UP000291343">
    <property type="component" value="Unassembled WGS sequence"/>
</dbReference>
<sequence>MLAYQRTATCQRETEIRSGPGLACSCSCAWNTILHSSDLLNYLREQAAARHTHYTATQRATLSSFTPQIYVQHINEKELDFELLMEMTAARKLLAEKGERMNVRFEASNTLFCTFGEPKQRITELRRLLSLLRCLHISRRGVGLQPVCWPLCRSSCCTSTGRITSRHAVVITSSGSPHLATADQREALRLINHGQAMRTWLFTFSLVLLPAAGKNARFNEAS</sequence>
<evidence type="ECO:0000313" key="1">
    <source>
        <dbReference type="EMBL" id="RZF41470.1"/>
    </source>
</evidence>
<keyword evidence="2" id="KW-1185">Reference proteome</keyword>
<accession>A0A482X7R5</accession>
<proteinExistence type="predicted"/>
<organism evidence="1 2">
    <name type="scientific">Laodelphax striatellus</name>
    <name type="common">Small brown planthopper</name>
    <name type="synonym">Delphax striatella</name>
    <dbReference type="NCBI Taxonomy" id="195883"/>
    <lineage>
        <taxon>Eukaryota</taxon>
        <taxon>Metazoa</taxon>
        <taxon>Ecdysozoa</taxon>
        <taxon>Arthropoda</taxon>
        <taxon>Hexapoda</taxon>
        <taxon>Insecta</taxon>
        <taxon>Pterygota</taxon>
        <taxon>Neoptera</taxon>
        <taxon>Paraneoptera</taxon>
        <taxon>Hemiptera</taxon>
        <taxon>Auchenorrhyncha</taxon>
        <taxon>Fulgoroidea</taxon>
        <taxon>Delphacidae</taxon>
        <taxon>Criomorphinae</taxon>
        <taxon>Laodelphax</taxon>
    </lineage>
</organism>
<gene>
    <name evidence="1" type="ORF">LSTR_LSTR000184</name>
</gene>
<name>A0A482X7R5_LAOST</name>
<evidence type="ECO:0000313" key="2">
    <source>
        <dbReference type="Proteomes" id="UP000291343"/>
    </source>
</evidence>
<protein>
    <submittedName>
        <fullName evidence="1">Uncharacterized protein</fullName>
    </submittedName>
</protein>
<dbReference type="AlphaFoldDB" id="A0A482X7R5"/>
<reference evidence="1 2" key="1">
    <citation type="journal article" date="2017" name="Gigascience">
        <title>Genome sequence of the small brown planthopper, Laodelphax striatellus.</title>
        <authorList>
            <person name="Zhu J."/>
            <person name="Jiang F."/>
            <person name="Wang X."/>
            <person name="Yang P."/>
            <person name="Bao Y."/>
            <person name="Zhao W."/>
            <person name="Wang W."/>
            <person name="Lu H."/>
            <person name="Wang Q."/>
            <person name="Cui N."/>
            <person name="Li J."/>
            <person name="Chen X."/>
            <person name="Luo L."/>
            <person name="Yu J."/>
            <person name="Kang L."/>
            <person name="Cui F."/>
        </authorList>
    </citation>
    <scope>NUCLEOTIDE SEQUENCE [LARGE SCALE GENOMIC DNA]</scope>
    <source>
        <strain evidence="1">Lst14</strain>
    </source>
</reference>
<comment type="caution">
    <text evidence="1">The sequence shown here is derived from an EMBL/GenBank/DDBJ whole genome shotgun (WGS) entry which is preliminary data.</text>
</comment>
<dbReference type="InParanoid" id="A0A482X7R5"/>